<comment type="caution">
    <text evidence="1">The sequence shown here is derived from an EMBL/GenBank/DDBJ whole genome shotgun (WGS) entry which is preliminary data.</text>
</comment>
<dbReference type="Proteomes" id="UP000298663">
    <property type="component" value="Unassembled WGS sequence"/>
</dbReference>
<sequence>MLFYLPLESLVQKSPKALQLLHCYFLKTDLSHCFIDSSSVTNGAGRLFCAQLGAFAYFHHNRLHLLEYSRHFHPALVHSSNMNLQCITSFFLHTDRFLVRLRFFHSVLQMMSRMRYQIHATDVKI</sequence>
<name>A0A4U8UHR3_STECR</name>
<evidence type="ECO:0000313" key="2">
    <source>
        <dbReference type="Proteomes" id="UP000298663"/>
    </source>
</evidence>
<gene>
    <name evidence="1" type="ORF">L596_000302</name>
</gene>
<dbReference type="AlphaFoldDB" id="A0A4U8UHR3"/>
<protein>
    <submittedName>
        <fullName evidence="1">Uncharacterized protein</fullName>
    </submittedName>
</protein>
<reference evidence="1 2" key="2">
    <citation type="journal article" date="2019" name="G3 (Bethesda)">
        <title>Hybrid Assembly of the Genome of the Entomopathogenic Nematode Steinernema carpocapsae Identifies the X-Chromosome.</title>
        <authorList>
            <person name="Serra L."/>
            <person name="Macchietto M."/>
            <person name="Macias-Munoz A."/>
            <person name="McGill C.J."/>
            <person name="Rodriguez I.M."/>
            <person name="Rodriguez B."/>
            <person name="Murad R."/>
            <person name="Mortazavi A."/>
        </authorList>
    </citation>
    <scope>NUCLEOTIDE SEQUENCE [LARGE SCALE GENOMIC DNA]</scope>
    <source>
        <strain evidence="1 2">ALL</strain>
    </source>
</reference>
<organism evidence="1 2">
    <name type="scientific">Steinernema carpocapsae</name>
    <name type="common">Entomopathogenic nematode</name>
    <dbReference type="NCBI Taxonomy" id="34508"/>
    <lineage>
        <taxon>Eukaryota</taxon>
        <taxon>Metazoa</taxon>
        <taxon>Ecdysozoa</taxon>
        <taxon>Nematoda</taxon>
        <taxon>Chromadorea</taxon>
        <taxon>Rhabditida</taxon>
        <taxon>Tylenchina</taxon>
        <taxon>Panagrolaimomorpha</taxon>
        <taxon>Strongyloidoidea</taxon>
        <taxon>Steinernematidae</taxon>
        <taxon>Steinernema</taxon>
    </lineage>
</organism>
<dbReference type="EMBL" id="AZBU02000001">
    <property type="protein sequence ID" value="TMS32472.1"/>
    <property type="molecule type" value="Genomic_DNA"/>
</dbReference>
<reference evidence="1 2" key="1">
    <citation type="journal article" date="2015" name="Genome Biol.">
        <title>Comparative genomics of Steinernema reveals deeply conserved gene regulatory networks.</title>
        <authorList>
            <person name="Dillman A.R."/>
            <person name="Macchietto M."/>
            <person name="Porter C.F."/>
            <person name="Rogers A."/>
            <person name="Williams B."/>
            <person name="Antoshechkin I."/>
            <person name="Lee M.M."/>
            <person name="Goodwin Z."/>
            <person name="Lu X."/>
            <person name="Lewis E.E."/>
            <person name="Goodrich-Blair H."/>
            <person name="Stock S.P."/>
            <person name="Adams B.J."/>
            <person name="Sternberg P.W."/>
            <person name="Mortazavi A."/>
        </authorList>
    </citation>
    <scope>NUCLEOTIDE SEQUENCE [LARGE SCALE GENOMIC DNA]</scope>
    <source>
        <strain evidence="1 2">ALL</strain>
    </source>
</reference>
<proteinExistence type="predicted"/>
<accession>A0A4U8UHR3</accession>
<keyword evidence="2" id="KW-1185">Reference proteome</keyword>
<evidence type="ECO:0000313" key="1">
    <source>
        <dbReference type="EMBL" id="TMS32472.1"/>
    </source>
</evidence>